<organism evidence="1">
    <name type="scientific">Rhizophora mucronata</name>
    <name type="common">Asiatic mangrove</name>
    <dbReference type="NCBI Taxonomy" id="61149"/>
    <lineage>
        <taxon>Eukaryota</taxon>
        <taxon>Viridiplantae</taxon>
        <taxon>Streptophyta</taxon>
        <taxon>Embryophyta</taxon>
        <taxon>Tracheophyta</taxon>
        <taxon>Spermatophyta</taxon>
        <taxon>Magnoliopsida</taxon>
        <taxon>eudicotyledons</taxon>
        <taxon>Gunneridae</taxon>
        <taxon>Pentapetalae</taxon>
        <taxon>rosids</taxon>
        <taxon>fabids</taxon>
        <taxon>Malpighiales</taxon>
        <taxon>Rhizophoraceae</taxon>
        <taxon>Rhizophora</taxon>
    </lineage>
</organism>
<reference evidence="1" key="1">
    <citation type="submission" date="2018-02" db="EMBL/GenBank/DDBJ databases">
        <title>Rhizophora mucronata_Transcriptome.</title>
        <authorList>
            <person name="Meera S.P."/>
            <person name="Sreeshan A."/>
            <person name="Augustine A."/>
        </authorList>
    </citation>
    <scope>NUCLEOTIDE SEQUENCE</scope>
    <source>
        <tissue evidence="1">Leaf</tissue>
    </source>
</reference>
<name>A0A2P2R475_RHIMU</name>
<sequence length="17" mass="1928">MASCACIFPILIFFRPV</sequence>
<protein>
    <submittedName>
        <fullName evidence="1">Uncharacterized protein</fullName>
    </submittedName>
</protein>
<dbReference type="AlphaFoldDB" id="A0A2P2R475"/>
<proteinExistence type="predicted"/>
<accession>A0A2P2R475</accession>
<evidence type="ECO:0000313" key="1">
    <source>
        <dbReference type="EMBL" id="MBX73998.1"/>
    </source>
</evidence>
<dbReference type="EMBL" id="GGEC01093514">
    <property type="protein sequence ID" value="MBX73998.1"/>
    <property type="molecule type" value="Transcribed_RNA"/>
</dbReference>